<dbReference type="Proteomes" id="UP000182649">
    <property type="component" value="Unassembled WGS sequence"/>
</dbReference>
<sequence length="152" mass="17335">MPEFWEWLIFHGKNGNIKIPVEVYEEFKDSKNKEGEKDSLASWADEPKTKQALILSEKSELTYVSKVLYEGYTSSPTDDDIEKVGMDPFLIAHALRDPVKRCVVTAETSKSSRKGANRHIPDVCQFFGVRSCNLFLMLSELNFSTRWNHGAS</sequence>
<evidence type="ECO:0000313" key="1">
    <source>
        <dbReference type="EMBL" id="SFU78009.1"/>
    </source>
</evidence>
<organism evidence="1 2">
    <name type="scientific">Nitrosospira multiformis</name>
    <dbReference type="NCBI Taxonomy" id="1231"/>
    <lineage>
        <taxon>Bacteria</taxon>
        <taxon>Pseudomonadati</taxon>
        <taxon>Pseudomonadota</taxon>
        <taxon>Betaproteobacteria</taxon>
        <taxon>Nitrosomonadales</taxon>
        <taxon>Nitrosomonadaceae</taxon>
        <taxon>Nitrosospira</taxon>
    </lineage>
</organism>
<evidence type="ECO:0000313" key="2">
    <source>
        <dbReference type="Proteomes" id="UP000182649"/>
    </source>
</evidence>
<protein>
    <recommendedName>
        <fullName evidence="3">DUF4411 family protein</fullName>
    </recommendedName>
</protein>
<dbReference type="OrthoDB" id="338425at2"/>
<dbReference type="InterPro" id="IPR016541">
    <property type="entry name" value="UCP008505"/>
</dbReference>
<accession>A0A1I7IYI3</accession>
<evidence type="ECO:0008006" key="3">
    <source>
        <dbReference type="Google" id="ProtNLM"/>
    </source>
</evidence>
<dbReference type="Pfam" id="PF14367">
    <property type="entry name" value="DUF4411"/>
    <property type="match status" value="1"/>
</dbReference>
<dbReference type="EMBL" id="FPBZ01000033">
    <property type="protein sequence ID" value="SFU78009.1"/>
    <property type="molecule type" value="Genomic_DNA"/>
</dbReference>
<name>A0A1I7IYI3_9PROT</name>
<gene>
    <name evidence="1" type="ORF">SAMN05216417_1331</name>
</gene>
<proteinExistence type="predicted"/>
<dbReference type="AlphaFoldDB" id="A0A1I7IYI3"/>
<reference evidence="1 2" key="1">
    <citation type="submission" date="2016-10" db="EMBL/GenBank/DDBJ databases">
        <authorList>
            <person name="de Groot N.N."/>
        </authorList>
    </citation>
    <scope>NUCLEOTIDE SEQUENCE [LARGE SCALE GENOMIC DNA]</scope>
    <source>
        <strain evidence="1 2">Nl14</strain>
    </source>
</reference>